<keyword evidence="2" id="KW-1185">Reference proteome</keyword>
<sequence length="78" mass="8708">MYIDTLFPDGLYHPLLPRATYASCWGGLGQGECRGQSDCKGLVYTSQCSDNKGDDVWPSIKFHPHREEASNILTEKTT</sequence>
<dbReference type="RefSeq" id="XP_031937962.1">
    <property type="nucleotide sequence ID" value="XM_032082901.1"/>
</dbReference>
<accession>A0A5N7D472</accession>
<gene>
    <name evidence="1" type="ORF">BDV37DRAFT_257058</name>
</gene>
<dbReference type="GeneID" id="43667592"/>
<dbReference type="AlphaFoldDB" id="A0A5N7D472"/>
<name>A0A5N7D472_9EURO</name>
<evidence type="ECO:0000313" key="1">
    <source>
        <dbReference type="EMBL" id="KAE8400643.1"/>
    </source>
</evidence>
<dbReference type="Proteomes" id="UP000325579">
    <property type="component" value="Unassembled WGS sequence"/>
</dbReference>
<proteinExistence type="predicted"/>
<protein>
    <submittedName>
        <fullName evidence="1">Uncharacterized protein</fullName>
    </submittedName>
</protein>
<evidence type="ECO:0000313" key="2">
    <source>
        <dbReference type="Proteomes" id="UP000325579"/>
    </source>
</evidence>
<dbReference type="EMBL" id="ML736812">
    <property type="protein sequence ID" value="KAE8400643.1"/>
    <property type="molecule type" value="Genomic_DNA"/>
</dbReference>
<reference evidence="1 2" key="1">
    <citation type="submission" date="2019-04" db="EMBL/GenBank/DDBJ databases">
        <authorList>
            <consortium name="DOE Joint Genome Institute"/>
            <person name="Mondo S."/>
            <person name="Kjaerbolling I."/>
            <person name="Vesth T."/>
            <person name="Frisvad J.C."/>
            <person name="Nybo J.L."/>
            <person name="Theobald S."/>
            <person name="Kildgaard S."/>
            <person name="Isbrandt T."/>
            <person name="Kuo A."/>
            <person name="Sato A."/>
            <person name="Lyhne E.K."/>
            <person name="Kogle M.E."/>
            <person name="Wiebenga A."/>
            <person name="Kun R.S."/>
            <person name="Lubbers R.J."/>
            <person name="Makela M.R."/>
            <person name="Barry K."/>
            <person name="Chovatia M."/>
            <person name="Clum A."/>
            <person name="Daum C."/>
            <person name="Haridas S."/>
            <person name="He G."/>
            <person name="LaButti K."/>
            <person name="Lipzen A."/>
            <person name="Riley R."/>
            <person name="Salamov A."/>
            <person name="Simmons B.A."/>
            <person name="Magnuson J.K."/>
            <person name="Henrissat B."/>
            <person name="Mortensen U.H."/>
            <person name="Larsen T.O."/>
            <person name="Devries R.P."/>
            <person name="Grigoriev I.V."/>
            <person name="Machida M."/>
            <person name="Baker S.E."/>
            <person name="Andersen M.R."/>
            <person name="Cantor M.N."/>
            <person name="Hua S.X."/>
        </authorList>
    </citation>
    <scope>NUCLEOTIDE SEQUENCE [LARGE SCALE GENOMIC DNA]</scope>
    <source>
        <strain evidence="1 2">CBS 119388</strain>
    </source>
</reference>
<organism evidence="1 2">
    <name type="scientific">Aspergillus pseudonomiae</name>
    <dbReference type="NCBI Taxonomy" id="1506151"/>
    <lineage>
        <taxon>Eukaryota</taxon>
        <taxon>Fungi</taxon>
        <taxon>Dikarya</taxon>
        <taxon>Ascomycota</taxon>
        <taxon>Pezizomycotina</taxon>
        <taxon>Eurotiomycetes</taxon>
        <taxon>Eurotiomycetidae</taxon>
        <taxon>Eurotiales</taxon>
        <taxon>Aspergillaceae</taxon>
        <taxon>Aspergillus</taxon>
        <taxon>Aspergillus subgen. Circumdati</taxon>
    </lineage>
</organism>